<evidence type="ECO:0000313" key="2">
    <source>
        <dbReference type="EMBL" id="TID30733.1"/>
    </source>
</evidence>
<dbReference type="Proteomes" id="UP000307173">
    <property type="component" value="Unassembled WGS sequence"/>
</dbReference>
<feature type="region of interest" description="Disordered" evidence="1">
    <location>
        <begin position="1"/>
        <end position="67"/>
    </location>
</feature>
<evidence type="ECO:0000256" key="1">
    <source>
        <dbReference type="SAM" id="MobiDB-lite"/>
    </source>
</evidence>
<proteinExistence type="predicted"/>
<dbReference type="STRING" id="52247.A0A4T0X5Z5"/>
<feature type="region of interest" description="Disordered" evidence="1">
    <location>
        <begin position="362"/>
        <end position="450"/>
    </location>
</feature>
<feature type="region of interest" description="Disordered" evidence="1">
    <location>
        <begin position="486"/>
        <end position="525"/>
    </location>
</feature>
<organism evidence="2 3">
    <name type="scientific">Pichia inconspicua</name>
    <dbReference type="NCBI Taxonomy" id="52247"/>
    <lineage>
        <taxon>Eukaryota</taxon>
        <taxon>Fungi</taxon>
        <taxon>Dikarya</taxon>
        <taxon>Ascomycota</taxon>
        <taxon>Saccharomycotina</taxon>
        <taxon>Pichiomycetes</taxon>
        <taxon>Pichiales</taxon>
        <taxon>Pichiaceae</taxon>
        <taxon>Pichia</taxon>
    </lineage>
</organism>
<protein>
    <submittedName>
        <fullName evidence="2">Uncharacterized protein</fullName>
    </submittedName>
</protein>
<feature type="region of interest" description="Disordered" evidence="1">
    <location>
        <begin position="269"/>
        <end position="293"/>
    </location>
</feature>
<name>A0A4T0X5Z5_9ASCO</name>
<feature type="compositionally biased region" description="Acidic residues" evidence="1">
    <location>
        <begin position="127"/>
        <end position="142"/>
    </location>
</feature>
<feature type="compositionally biased region" description="Polar residues" evidence="1">
    <location>
        <begin position="486"/>
        <end position="499"/>
    </location>
</feature>
<gene>
    <name evidence="2" type="ORF">CANINC_000649</name>
</gene>
<evidence type="ECO:0000313" key="3">
    <source>
        <dbReference type="Proteomes" id="UP000307173"/>
    </source>
</evidence>
<dbReference type="AlphaFoldDB" id="A0A4T0X5Z5"/>
<sequence length="525" mass="59843">MASPLSRLENEARMIDKSRLSSQSSESLATTGGLLDKLNLNDEDWKDPPDYSDHASYYDGDESSGEIGSNIHMFESLRSVLGSQKGHAQSAVNRVMELGKKVNTVEQSKPKVMKRNTVQSIHLDSLLQDEDDDDEEEEDDDHDDHYDENYPDTNSAESTQTYKEEELSFIPQTPTRSMKTPNASPRNLLTPRSQVEAFSPMFKHKYSNSLVQSVKSNSSIGECVPETFLYNRPSEETVFNGPHHTHTQSHDISSHNETVVLNRSASFPVRKPSVKQSQIPSQELPPVPKPTTPKMITPPPSQRYEVPQQQNLQYISNFSQSTPPAPYSNVPFHKRKLQFKRNHQQAYNQIYPQLHNAENEFQQHYQPPPSTPPMNRAPPTSQLPVSQTITAFQGFSPGNPYAPRMISPQQPQFQSQMPQQQQQQQQQQHPYQIHYQSPQQPKNWPAGIHPKLSPRVLHQYMNGPQVLPPQQRQHPDFSTINQYQHSNNFQRSGYPQSTGYYGVKSPNKKKPTTFQDVDLSTIIPR</sequence>
<feature type="compositionally biased region" description="Polar residues" evidence="1">
    <location>
        <begin position="378"/>
        <end position="393"/>
    </location>
</feature>
<feature type="compositionally biased region" description="Polar residues" evidence="1">
    <location>
        <begin position="151"/>
        <end position="161"/>
    </location>
</feature>
<comment type="caution">
    <text evidence="2">The sequence shown here is derived from an EMBL/GenBank/DDBJ whole genome shotgun (WGS) entry which is preliminary data.</text>
</comment>
<dbReference type="EMBL" id="SELW01000121">
    <property type="protein sequence ID" value="TID30733.1"/>
    <property type="molecule type" value="Genomic_DNA"/>
</dbReference>
<feature type="compositionally biased region" description="Low complexity" evidence="1">
    <location>
        <begin position="405"/>
        <end position="441"/>
    </location>
</feature>
<feature type="compositionally biased region" description="Pro residues" evidence="1">
    <location>
        <begin position="283"/>
        <end position="293"/>
    </location>
</feature>
<reference evidence="2 3" key="1">
    <citation type="journal article" date="2019" name="Front. Genet.">
        <title>Whole-Genome Sequencing of the Opportunistic Yeast Pathogen Candida inconspicua Uncovers Its Hybrid Origin.</title>
        <authorList>
            <person name="Mixao V."/>
            <person name="Hansen A.P."/>
            <person name="Saus E."/>
            <person name="Boekhout T."/>
            <person name="Lass-Florl C."/>
            <person name="Gabaldon T."/>
        </authorList>
    </citation>
    <scope>NUCLEOTIDE SEQUENCE [LARGE SCALE GENOMIC DNA]</scope>
    <source>
        <strain evidence="2 3">CBS 180</strain>
    </source>
</reference>
<feature type="compositionally biased region" description="Polar residues" evidence="1">
    <location>
        <begin position="170"/>
        <end position="192"/>
    </location>
</feature>
<dbReference type="OrthoDB" id="10684586at2759"/>
<keyword evidence="3" id="KW-1185">Reference proteome</keyword>
<accession>A0A4T0X5Z5</accession>
<feature type="compositionally biased region" description="Basic and acidic residues" evidence="1">
    <location>
        <begin position="8"/>
        <end position="19"/>
    </location>
</feature>
<feature type="compositionally biased region" description="Pro residues" evidence="1">
    <location>
        <begin position="366"/>
        <end position="376"/>
    </location>
</feature>
<feature type="region of interest" description="Disordered" evidence="1">
    <location>
        <begin position="102"/>
        <end position="192"/>
    </location>
</feature>